<dbReference type="PROSITE" id="PS51147">
    <property type="entry name" value="PFTA"/>
    <property type="match status" value="4"/>
</dbReference>
<evidence type="ECO:0000256" key="8">
    <source>
        <dbReference type="ARBA" id="ARBA00022842"/>
    </source>
</evidence>
<evidence type="ECO:0000256" key="7">
    <source>
        <dbReference type="ARBA" id="ARBA00022737"/>
    </source>
</evidence>
<keyword evidence="8" id="KW-0460">Magnesium</keyword>
<sequence>MSGDSSSLYKNRIEWSDVTPIYNTAEEDSVVKIALRDEFVDAFAYLRAVMNSREVSARAFDLTTHCTVLNPANYSVWEYRRFLLKELNEDLKKELKFTEATIEENLKNYQVWHHRREIVLRINEPKVNMHFINEILRNDAKNYHAWQHRVFLVRHFKCPLEPERVVSERFIAQDLFNNSAWTYRFFVISEMSNDFENTEIIDSEIHFALTWINKMINNASSWSYLTGLMEFSSFTAHPELLTYTRNILHPMELVHKPFNLTESSMMPYALIFFAEANLALVSEGQGNSENILLARQSYERLIVVDPLRKRLWRHKLIELMNVSNTSSSPLI</sequence>
<evidence type="ECO:0000256" key="11">
    <source>
        <dbReference type="ARBA" id="ARBA00042436"/>
    </source>
</evidence>
<organism evidence="14 15">
    <name type="scientific">Panagrellus redivivus</name>
    <name type="common">Microworm</name>
    <dbReference type="NCBI Taxonomy" id="6233"/>
    <lineage>
        <taxon>Eukaryota</taxon>
        <taxon>Metazoa</taxon>
        <taxon>Ecdysozoa</taxon>
        <taxon>Nematoda</taxon>
        <taxon>Chromadorea</taxon>
        <taxon>Rhabditida</taxon>
        <taxon>Tylenchina</taxon>
        <taxon>Panagrolaimomorpha</taxon>
        <taxon>Panagrolaimoidea</taxon>
        <taxon>Panagrolaimidae</taxon>
        <taxon>Panagrellus</taxon>
    </lineage>
</organism>
<evidence type="ECO:0000256" key="3">
    <source>
        <dbReference type="ARBA" id="ARBA00012700"/>
    </source>
</evidence>
<evidence type="ECO:0000256" key="2">
    <source>
        <dbReference type="ARBA" id="ARBA00006734"/>
    </source>
</evidence>
<protein>
    <recommendedName>
        <fullName evidence="9">Protein farnesyltransferase/geranylgeranyltransferase type-1 subunit alpha</fullName>
        <ecNumber evidence="4">2.5.1.58</ecNumber>
        <ecNumber evidence="3">2.5.1.59</ecNumber>
    </recommendedName>
    <alternativeName>
        <fullName evidence="12">CAAX farnesyltransferase subunit alpha</fullName>
    </alternativeName>
    <alternativeName>
        <fullName evidence="11">FTase-alpha</fullName>
    </alternativeName>
    <alternativeName>
        <fullName evidence="10">Ras proteins prenyltransferase subunit alpha</fullName>
    </alternativeName>
    <alternativeName>
        <fullName evidence="13">Type I protein geranyl-geranyltransferase subunit alpha</fullName>
    </alternativeName>
</protein>
<dbReference type="Pfam" id="PF01239">
    <property type="entry name" value="PPTA"/>
    <property type="match status" value="3"/>
</dbReference>
<evidence type="ECO:0000256" key="13">
    <source>
        <dbReference type="ARBA" id="ARBA00043219"/>
    </source>
</evidence>
<dbReference type="AlphaFoldDB" id="A0A7E4VPY1"/>
<comment type="cofactor">
    <cofactor evidence="1">
        <name>Mg(2+)</name>
        <dbReference type="ChEBI" id="CHEBI:18420"/>
    </cofactor>
</comment>
<dbReference type="WBParaSite" id="Pan_g2377.t1">
    <property type="protein sequence ID" value="Pan_g2377.t1"/>
    <property type="gene ID" value="Pan_g2377"/>
</dbReference>
<keyword evidence="7" id="KW-0677">Repeat</keyword>
<keyword evidence="14" id="KW-1185">Reference proteome</keyword>
<evidence type="ECO:0000256" key="10">
    <source>
        <dbReference type="ARBA" id="ARBA00041392"/>
    </source>
</evidence>
<evidence type="ECO:0000256" key="12">
    <source>
        <dbReference type="ARBA" id="ARBA00043086"/>
    </source>
</evidence>
<dbReference type="GO" id="GO:0004662">
    <property type="term" value="F:CAAX-protein geranylgeranyltransferase activity"/>
    <property type="evidence" value="ECO:0007669"/>
    <property type="project" value="UniProtKB-EC"/>
</dbReference>
<dbReference type="EC" id="2.5.1.59" evidence="3"/>
<name>A0A7E4VPY1_PANRE</name>
<dbReference type="Proteomes" id="UP000492821">
    <property type="component" value="Unassembled WGS sequence"/>
</dbReference>
<dbReference type="SUPFAM" id="SSF48439">
    <property type="entry name" value="Protein prenylyltransferase"/>
    <property type="match status" value="1"/>
</dbReference>
<evidence type="ECO:0000256" key="1">
    <source>
        <dbReference type="ARBA" id="ARBA00001946"/>
    </source>
</evidence>
<keyword evidence="6" id="KW-0808">Transferase</keyword>
<dbReference type="GO" id="GO:0004660">
    <property type="term" value="F:protein farnesyltransferase activity"/>
    <property type="evidence" value="ECO:0007669"/>
    <property type="project" value="UniProtKB-EC"/>
</dbReference>
<dbReference type="GO" id="GO:0005953">
    <property type="term" value="C:CAAX-protein geranylgeranyltransferase complex"/>
    <property type="evidence" value="ECO:0007669"/>
    <property type="project" value="TreeGrafter"/>
</dbReference>
<dbReference type="PANTHER" id="PTHR11129:SF1">
    <property type="entry name" value="PROTEIN FARNESYLTRANSFERASE_GERANYLGERANYLTRANSFERASE TYPE-1 SUBUNIT ALPHA"/>
    <property type="match status" value="1"/>
</dbReference>
<dbReference type="InterPro" id="IPR002088">
    <property type="entry name" value="Prenyl_trans_a"/>
</dbReference>
<proteinExistence type="inferred from homology"/>
<dbReference type="PANTHER" id="PTHR11129">
    <property type="entry name" value="PROTEIN FARNESYLTRANSFERASE ALPHA SUBUNIT/RAB GERANYLGERANYL TRANSFERASE ALPHA SUBUNIT"/>
    <property type="match status" value="1"/>
</dbReference>
<evidence type="ECO:0000256" key="5">
    <source>
        <dbReference type="ARBA" id="ARBA00022602"/>
    </source>
</evidence>
<accession>A0A7E4VPY1</accession>
<evidence type="ECO:0000313" key="14">
    <source>
        <dbReference type="Proteomes" id="UP000492821"/>
    </source>
</evidence>
<evidence type="ECO:0000313" key="15">
    <source>
        <dbReference type="WBParaSite" id="Pan_g2377.t1"/>
    </source>
</evidence>
<dbReference type="EC" id="2.5.1.58" evidence="4"/>
<keyword evidence="5" id="KW-0637">Prenyltransferase</keyword>
<reference evidence="15" key="2">
    <citation type="submission" date="2020-10" db="UniProtKB">
        <authorList>
            <consortium name="WormBaseParasite"/>
        </authorList>
    </citation>
    <scope>IDENTIFICATION</scope>
</reference>
<dbReference type="Gene3D" id="1.25.40.120">
    <property type="entry name" value="Protein prenylyltransferase"/>
    <property type="match status" value="1"/>
</dbReference>
<comment type="similarity">
    <text evidence="2">Belongs to the protein prenyltransferase subunit alpha family.</text>
</comment>
<evidence type="ECO:0000256" key="9">
    <source>
        <dbReference type="ARBA" id="ARBA00040965"/>
    </source>
</evidence>
<evidence type="ECO:0000256" key="6">
    <source>
        <dbReference type="ARBA" id="ARBA00022679"/>
    </source>
</evidence>
<reference evidence="14" key="1">
    <citation type="journal article" date="2013" name="Genetics">
        <title>The draft genome and transcriptome of Panagrellus redivivus are shaped by the harsh demands of a free-living lifestyle.</title>
        <authorList>
            <person name="Srinivasan J."/>
            <person name="Dillman A.R."/>
            <person name="Macchietto M.G."/>
            <person name="Heikkinen L."/>
            <person name="Lakso M."/>
            <person name="Fracchia K.M."/>
            <person name="Antoshechkin I."/>
            <person name="Mortazavi A."/>
            <person name="Wong G."/>
            <person name="Sternberg P.W."/>
        </authorList>
    </citation>
    <scope>NUCLEOTIDE SEQUENCE [LARGE SCALE GENOMIC DNA]</scope>
    <source>
        <strain evidence="14">MT8872</strain>
    </source>
</reference>
<dbReference type="GO" id="GO:0005965">
    <property type="term" value="C:protein farnesyltransferase complex"/>
    <property type="evidence" value="ECO:0007669"/>
    <property type="project" value="TreeGrafter"/>
</dbReference>
<evidence type="ECO:0000256" key="4">
    <source>
        <dbReference type="ARBA" id="ARBA00012702"/>
    </source>
</evidence>